<dbReference type="PANTHER" id="PTHR31001:SF56">
    <property type="entry name" value="ZN(2)-C6 FUNGAL-TYPE DOMAIN-CONTAINING PROTEIN"/>
    <property type="match status" value="1"/>
</dbReference>
<evidence type="ECO:0000313" key="6">
    <source>
        <dbReference type="EMBL" id="KAF7770629.1"/>
    </source>
</evidence>
<dbReference type="SMART" id="SM00906">
    <property type="entry name" value="Fungal_trans"/>
    <property type="match status" value="2"/>
</dbReference>
<name>A0A8H7CAP9_AGABI</name>
<dbReference type="AlphaFoldDB" id="A0A8H7CAP9"/>
<feature type="region of interest" description="Disordered" evidence="4">
    <location>
        <begin position="99"/>
        <end position="165"/>
    </location>
</feature>
<dbReference type="EMBL" id="JABXXO010000009">
    <property type="protein sequence ID" value="KAF7770629.1"/>
    <property type="molecule type" value="Genomic_DNA"/>
</dbReference>
<proteinExistence type="predicted"/>
<sequence length="921" mass="102631">MGVSERVDSNPPRKVGLSCAECRRSKLKCDRVFPCQSCVRRGCASICPDGILPATKGNKVLMAHAQELSKQVKHLTSRVRELEELLEMRAPHLLKMKVEHQEQNDSPMDNVESEMSSDAENSEEVTPATTTDLSPSAPAHSAPAPAHSAPASAAPASQQYNGTAEEGENIKGISEGLGSLAIGQDGQMRYRGETAGAEYLEDLLPSTYDESKYRLRDLGFPREVMELAMAFPFGLKDSSHKKELFQPFIPPQEFALQLFDTYYEFCAWMYNPIARSLFIRTFMNPIYGSTGIPSTNVIHSHKLAVFFIVIANGALYHEASGEQAHWLSARYHQLARAALSLDPMLTDASVATCEALFMMIRYLFNSDRSANEERWLITGLAARVAQMIGLQRDSGGWSLPHEEVQRRRGIFWAIWTWDTYTAIVNGRPGCLTIGHTDCQLPDDLYAIRNDRGELESGYQNWRTLYCIKCLTVSADHVFATKTPPYSHLLELDRQLRELIPPEHLWTPANPKSPHGWSNDSKLACEQATARFMKESNLLYIHRSYFAQALRQSSQDPFKNDYAPSVYAVITSARTICQHIHGLYAKHPRIVRHGWYFWTAVYSSCIVLSAVVVECPAFTLARECYIDLKEALMLYEEGSRPCRSEASLRHMQNLVERAEQSLAAYHRGHGIDRQPTDPSEPDALDVLGGRKSLIMPKSNNSSPSNVSEGSVTRPNNQPSPVAPAPMPSQAGAVQLLNDYYRSENEHKHEVYNYFSPQLEQSFPPQMPPPNPQPMVQPEYPTHPNTFAPYPANSSPLTSPTSPSTLSRAAVAAMDTYSVSSDATYSPQFEVPSAYSSHSMNNGFARAVEANHSWQSSLGQYQPPSPAYADGSGIDLGYTLSSPTNANTQFQHAQSPQQFPQRDPMTGISQGDIWSNFAQDFRP</sequence>
<feature type="compositionally biased region" description="Polar residues" evidence="4">
    <location>
        <begin position="883"/>
        <end position="898"/>
    </location>
</feature>
<dbReference type="PROSITE" id="PS50048">
    <property type="entry name" value="ZN2_CY6_FUNGAL_2"/>
    <property type="match status" value="1"/>
</dbReference>
<feature type="region of interest" description="Disordered" evidence="4">
    <location>
        <begin position="883"/>
        <end position="909"/>
    </location>
</feature>
<comment type="caution">
    <text evidence="6">The sequence shown here is derived from an EMBL/GenBank/DDBJ whole genome shotgun (WGS) entry which is preliminary data.</text>
</comment>
<feature type="compositionally biased region" description="Acidic residues" evidence="4">
    <location>
        <begin position="111"/>
        <end position="123"/>
    </location>
</feature>
<keyword evidence="3" id="KW-0539">Nucleus</keyword>
<dbReference type="PROSITE" id="PS00463">
    <property type="entry name" value="ZN2_CY6_FUNGAL_1"/>
    <property type="match status" value="1"/>
</dbReference>
<dbReference type="GO" id="GO:0006351">
    <property type="term" value="P:DNA-templated transcription"/>
    <property type="evidence" value="ECO:0007669"/>
    <property type="project" value="InterPro"/>
</dbReference>
<dbReference type="Gene3D" id="4.10.240.10">
    <property type="entry name" value="Zn(2)-C6 fungal-type DNA-binding domain"/>
    <property type="match status" value="1"/>
</dbReference>
<evidence type="ECO:0000256" key="2">
    <source>
        <dbReference type="ARBA" id="ARBA00022723"/>
    </source>
</evidence>
<dbReference type="GO" id="GO:0003677">
    <property type="term" value="F:DNA binding"/>
    <property type="evidence" value="ECO:0007669"/>
    <property type="project" value="InterPro"/>
</dbReference>
<dbReference type="InterPro" id="IPR007219">
    <property type="entry name" value="XnlR_reg_dom"/>
</dbReference>
<feature type="compositionally biased region" description="Low complexity" evidence="4">
    <location>
        <begin position="697"/>
        <end position="709"/>
    </location>
</feature>
<dbReference type="Proteomes" id="UP000629468">
    <property type="component" value="Unassembled WGS sequence"/>
</dbReference>
<feature type="domain" description="Zn(2)-C6 fungal-type" evidence="5">
    <location>
        <begin position="18"/>
        <end position="47"/>
    </location>
</feature>
<dbReference type="Pfam" id="PF04082">
    <property type="entry name" value="Fungal_trans"/>
    <property type="match status" value="1"/>
</dbReference>
<dbReference type="PANTHER" id="PTHR31001">
    <property type="entry name" value="UNCHARACTERIZED TRANSCRIPTIONAL REGULATORY PROTEIN"/>
    <property type="match status" value="1"/>
</dbReference>
<dbReference type="CDD" id="cd00067">
    <property type="entry name" value="GAL4"/>
    <property type="match status" value="1"/>
</dbReference>
<dbReference type="GO" id="GO:0008270">
    <property type="term" value="F:zinc ion binding"/>
    <property type="evidence" value="ECO:0007669"/>
    <property type="project" value="InterPro"/>
</dbReference>
<dbReference type="SUPFAM" id="SSF57701">
    <property type="entry name" value="Zn2/Cys6 DNA-binding domain"/>
    <property type="match status" value="1"/>
</dbReference>
<dbReference type="InterPro" id="IPR036864">
    <property type="entry name" value="Zn2-C6_fun-type_DNA-bd_sf"/>
</dbReference>
<comment type="subcellular location">
    <subcellularLocation>
        <location evidence="1">Nucleus</location>
    </subcellularLocation>
</comment>
<dbReference type="CDD" id="cd12148">
    <property type="entry name" value="fungal_TF_MHR"/>
    <property type="match status" value="1"/>
</dbReference>
<organism evidence="6 7">
    <name type="scientific">Agaricus bisporus var. burnettii</name>
    <dbReference type="NCBI Taxonomy" id="192524"/>
    <lineage>
        <taxon>Eukaryota</taxon>
        <taxon>Fungi</taxon>
        <taxon>Dikarya</taxon>
        <taxon>Basidiomycota</taxon>
        <taxon>Agaricomycotina</taxon>
        <taxon>Agaricomycetes</taxon>
        <taxon>Agaricomycetidae</taxon>
        <taxon>Agaricales</taxon>
        <taxon>Agaricineae</taxon>
        <taxon>Agaricaceae</taxon>
        <taxon>Agaricus</taxon>
    </lineage>
</organism>
<feature type="compositionally biased region" description="Low complexity" evidence="4">
    <location>
        <begin position="134"/>
        <end position="157"/>
    </location>
</feature>
<dbReference type="Pfam" id="PF00172">
    <property type="entry name" value="Zn_clus"/>
    <property type="match status" value="1"/>
</dbReference>
<protein>
    <submittedName>
        <fullName evidence="6">Transcriptional regulator family: Fungal Specific TF</fullName>
    </submittedName>
</protein>
<dbReference type="SMART" id="SM00066">
    <property type="entry name" value="GAL4"/>
    <property type="match status" value="1"/>
</dbReference>
<evidence type="ECO:0000256" key="1">
    <source>
        <dbReference type="ARBA" id="ARBA00004123"/>
    </source>
</evidence>
<evidence type="ECO:0000259" key="5">
    <source>
        <dbReference type="PROSITE" id="PS50048"/>
    </source>
</evidence>
<dbReference type="InterPro" id="IPR050613">
    <property type="entry name" value="Sec_Metabolite_Reg"/>
</dbReference>
<gene>
    <name evidence="6" type="ORF">Agabi119p4_6603</name>
</gene>
<dbReference type="GO" id="GO:0000981">
    <property type="term" value="F:DNA-binding transcription factor activity, RNA polymerase II-specific"/>
    <property type="evidence" value="ECO:0007669"/>
    <property type="project" value="InterPro"/>
</dbReference>
<reference evidence="6 7" key="1">
    <citation type="journal article" name="Sci. Rep.">
        <title>Telomere-to-telomere assembled and centromere annotated genomes of the two main subspecies of the button mushroom Agaricus bisporus reveal especially polymorphic chromosome ends.</title>
        <authorList>
            <person name="Sonnenberg A.S.M."/>
            <person name="Sedaghat-Telgerd N."/>
            <person name="Lavrijssen B."/>
            <person name="Ohm R.A."/>
            <person name="Hendrickx P.M."/>
            <person name="Scholtmeijer K."/>
            <person name="Baars J.J.P."/>
            <person name="van Peer A."/>
        </authorList>
    </citation>
    <scope>NUCLEOTIDE SEQUENCE [LARGE SCALE GENOMIC DNA]</scope>
    <source>
        <strain evidence="6 7">H119_p4</strain>
    </source>
</reference>
<dbReference type="GO" id="GO:0005634">
    <property type="term" value="C:nucleus"/>
    <property type="evidence" value="ECO:0007669"/>
    <property type="project" value="UniProtKB-SubCell"/>
</dbReference>
<accession>A0A8H7CAP9</accession>
<evidence type="ECO:0000256" key="4">
    <source>
        <dbReference type="SAM" id="MobiDB-lite"/>
    </source>
</evidence>
<keyword evidence="2" id="KW-0479">Metal-binding</keyword>
<dbReference type="InterPro" id="IPR001138">
    <property type="entry name" value="Zn2Cys6_DnaBD"/>
</dbReference>
<feature type="region of interest" description="Disordered" evidence="4">
    <location>
        <begin position="692"/>
        <end position="727"/>
    </location>
</feature>
<evidence type="ECO:0000256" key="3">
    <source>
        <dbReference type="ARBA" id="ARBA00023242"/>
    </source>
</evidence>
<evidence type="ECO:0000313" key="7">
    <source>
        <dbReference type="Proteomes" id="UP000629468"/>
    </source>
</evidence>